<evidence type="ECO:0000259" key="11">
    <source>
        <dbReference type="PROSITE" id="PS50109"/>
    </source>
</evidence>
<keyword evidence="10" id="KW-1133">Transmembrane helix</keyword>
<dbReference type="CDD" id="cd00082">
    <property type="entry name" value="HisKA"/>
    <property type="match status" value="1"/>
</dbReference>
<evidence type="ECO:0000256" key="7">
    <source>
        <dbReference type="ARBA" id="ARBA00022741"/>
    </source>
</evidence>
<dbReference type="SUPFAM" id="SSF47384">
    <property type="entry name" value="Homodimeric domain of signal transducing histidine kinase"/>
    <property type="match status" value="1"/>
</dbReference>
<dbReference type="EC" id="2.7.13.3" evidence="3"/>
<gene>
    <name evidence="13" type="ORF">WCN91_11355</name>
</gene>
<dbReference type="PRINTS" id="PR00344">
    <property type="entry name" value="BCTRLSENSOR"/>
</dbReference>
<name>A0ABU9N080_9GAMM</name>
<evidence type="ECO:0000256" key="4">
    <source>
        <dbReference type="ARBA" id="ARBA00022475"/>
    </source>
</evidence>
<evidence type="ECO:0000313" key="14">
    <source>
        <dbReference type="Proteomes" id="UP001447008"/>
    </source>
</evidence>
<keyword evidence="9 13" id="KW-0067">ATP-binding</keyword>
<dbReference type="Gene3D" id="6.10.340.10">
    <property type="match status" value="1"/>
</dbReference>
<keyword evidence="10" id="KW-0812">Transmembrane</keyword>
<evidence type="ECO:0000256" key="10">
    <source>
        <dbReference type="SAM" id="Phobius"/>
    </source>
</evidence>
<evidence type="ECO:0000256" key="2">
    <source>
        <dbReference type="ARBA" id="ARBA00004651"/>
    </source>
</evidence>
<dbReference type="SUPFAM" id="SSF55874">
    <property type="entry name" value="ATPase domain of HSP90 chaperone/DNA topoisomerase II/histidine kinase"/>
    <property type="match status" value="1"/>
</dbReference>
<organism evidence="13 14">
    <name type="scientific">Pseudoalteromonas qingdaonensis</name>
    <dbReference type="NCBI Taxonomy" id="3131913"/>
    <lineage>
        <taxon>Bacteria</taxon>
        <taxon>Pseudomonadati</taxon>
        <taxon>Pseudomonadota</taxon>
        <taxon>Gammaproteobacteria</taxon>
        <taxon>Alteromonadales</taxon>
        <taxon>Pseudoalteromonadaceae</taxon>
        <taxon>Pseudoalteromonas</taxon>
    </lineage>
</organism>
<dbReference type="SMART" id="SM00388">
    <property type="entry name" value="HisKA"/>
    <property type="match status" value="1"/>
</dbReference>
<dbReference type="EMBL" id="JBCGCU010000012">
    <property type="protein sequence ID" value="MEM0516004.1"/>
    <property type="molecule type" value="Genomic_DNA"/>
</dbReference>
<dbReference type="InterPro" id="IPR050980">
    <property type="entry name" value="2C_sensor_his_kinase"/>
</dbReference>
<dbReference type="InterPro" id="IPR003660">
    <property type="entry name" value="HAMP_dom"/>
</dbReference>
<dbReference type="CDD" id="cd06225">
    <property type="entry name" value="HAMP"/>
    <property type="match status" value="1"/>
</dbReference>
<dbReference type="Pfam" id="PF02518">
    <property type="entry name" value="HATPase_c"/>
    <property type="match status" value="1"/>
</dbReference>
<dbReference type="InterPro" id="IPR036890">
    <property type="entry name" value="HATPase_C_sf"/>
</dbReference>
<dbReference type="SMART" id="SM00387">
    <property type="entry name" value="HATPase_c"/>
    <property type="match status" value="1"/>
</dbReference>
<dbReference type="SMART" id="SM00304">
    <property type="entry name" value="HAMP"/>
    <property type="match status" value="1"/>
</dbReference>
<dbReference type="PROSITE" id="PS50885">
    <property type="entry name" value="HAMP"/>
    <property type="match status" value="1"/>
</dbReference>
<dbReference type="Proteomes" id="UP001447008">
    <property type="component" value="Unassembled WGS sequence"/>
</dbReference>
<dbReference type="RefSeq" id="WP_342679145.1">
    <property type="nucleotide sequence ID" value="NZ_JBCGCU010000012.1"/>
</dbReference>
<keyword evidence="6" id="KW-0808">Transferase</keyword>
<feature type="domain" description="HAMP" evidence="12">
    <location>
        <begin position="152"/>
        <end position="204"/>
    </location>
</feature>
<keyword evidence="4" id="KW-1003">Cell membrane</keyword>
<dbReference type="InterPro" id="IPR004358">
    <property type="entry name" value="Sig_transdc_His_kin-like_C"/>
</dbReference>
<dbReference type="PROSITE" id="PS50109">
    <property type="entry name" value="HIS_KIN"/>
    <property type="match status" value="1"/>
</dbReference>
<dbReference type="InterPro" id="IPR003661">
    <property type="entry name" value="HisK_dim/P_dom"/>
</dbReference>
<dbReference type="InterPro" id="IPR003594">
    <property type="entry name" value="HATPase_dom"/>
</dbReference>
<accession>A0ABU9N080</accession>
<dbReference type="InterPro" id="IPR005467">
    <property type="entry name" value="His_kinase_dom"/>
</dbReference>
<evidence type="ECO:0000256" key="6">
    <source>
        <dbReference type="ARBA" id="ARBA00022679"/>
    </source>
</evidence>
<keyword evidence="5" id="KW-0597">Phosphoprotein</keyword>
<sequence length="420" mass="47023">MKKLYLSLLATALLSVVLLSWLIDGIASNNDEHNDFNQQQALLSGMLSYLASYPAEQQRQQLATLNSHFNLNIGYAANSDLALPSPLRQQLYQEQGLTLADEEGLYLVRSTPQLADHHLTMRLPKPASSQHDLLLTVLFYCGFSLCMWLPLIPLTRRITTLANAATRFAKGKLDTRIASSRFSYTQQLERSFNSMAEQINALLAENKLMASSLSHDIRTPIACLRFGLDAVMDSEDEQSKQAYLTRMEKDLDTMESMLKSYLSFAALQQQNIELNYSRAELSPYLQEVGEQLLPQLGCIQVHIDCSHQLMVHADLHWLARCIQNILTNALRYANSQIVISAYTEAQQLHISIADDGPGVPTQERTAVLKPFYQSAKHRNQNGYGLGLAICHKVMLWHQGKLQVGSSAKLGGAQFTLILPM</sequence>
<evidence type="ECO:0000256" key="9">
    <source>
        <dbReference type="ARBA" id="ARBA00022840"/>
    </source>
</evidence>
<evidence type="ECO:0000256" key="1">
    <source>
        <dbReference type="ARBA" id="ARBA00000085"/>
    </source>
</evidence>
<dbReference type="PANTHER" id="PTHR44936">
    <property type="entry name" value="SENSOR PROTEIN CREC"/>
    <property type="match status" value="1"/>
</dbReference>
<evidence type="ECO:0000256" key="8">
    <source>
        <dbReference type="ARBA" id="ARBA00022777"/>
    </source>
</evidence>
<feature type="transmembrane region" description="Helical" evidence="10">
    <location>
        <begin position="133"/>
        <end position="152"/>
    </location>
</feature>
<keyword evidence="10" id="KW-0472">Membrane</keyword>
<keyword evidence="14" id="KW-1185">Reference proteome</keyword>
<protein>
    <recommendedName>
        <fullName evidence="3">histidine kinase</fullName>
        <ecNumber evidence="3">2.7.13.3</ecNumber>
    </recommendedName>
</protein>
<reference evidence="13 14" key="1">
    <citation type="submission" date="2024-03" db="EMBL/GenBank/DDBJ databases">
        <title>Pseudoalteromonas qingdaonensis sp. nov., isolated from the intestines of marine benthic organisms.</title>
        <authorList>
            <person name="Lin X."/>
            <person name="Fang S."/>
            <person name="Hu X."/>
        </authorList>
    </citation>
    <scope>NUCLEOTIDE SEQUENCE [LARGE SCALE GENOMIC DNA]</scope>
    <source>
        <strain evidence="13 14">YIC-827</strain>
    </source>
</reference>
<comment type="caution">
    <text evidence="13">The sequence shown here is derived from an EMBL/GenBank/DDBJ whole genome shotgun (WGS) entry which is preliminary data.</text>
</comment>
<evidence type="ECO:0000259" key="12">
    <source>
        <dbReference type="PROSITE" id="PS50885"/>
    </source>
</evidence>
<proteinExistence type="predicted"/>
<dbReference type="InterPro" id="IPR036097">
    <property type="entry name" value="HisK_dim/P_sf"/>
</dbReference>
<dbReference type="Pfam" id="PF00512">
    <property type="entry name" value="HisKA"/>
    <property type="match status" value="1"/>
</dbReference>
<comment type="subcellular location">
    <subcellularLocation>
        <location evidence="2">Cell membrane</location>
        <topology evidence="2">Multi-pass membrane protein</topology>
    </subcellularLocation>
</comment>
<evidence type="ECO:0000256" key="3">
    <source>
        <dbReference type="ARBA" id="ARBA00012438"/>
    </source>
</evidence>
<dbReference type="Gene3D" id="3.30.565.10">
    <property type="entry name" value="Histidine kinase-like ATPase, C-terminal domain"/>
    <property type="match status" value="1"/>
</dbReference>
<dbReference type="PANTHER" id="PTHR44936:SF10">
    <property type="entry name" value="SENSOR PROTEIN RSTB"/>
    <property type="match status" value="1"/>
</dbReference>
<evidence type="ECO:0000256" key="5">
    <source>
        <dbReference type="ARBA" id="ARBA00022553"/>
    </source>
</evidence>
<keyword evidence="8" id="KW-0418">Kinase</keyword>
<dbReference type="Gene3D" id="1.10.287.130">
    <property type="match status" value="1"/>
</dbReference>
<dbReference type="SUPFAM" id="SSF158472">
    <property type="entry name" value="HAMP domain-like"/>
    <property type="match status" value="1"/>
</dbReference>
<evidence type="ECO:0000313" key="13">
    <source>
        <dbReference type="EMBL" id="MEM0516004.1"/>
    </source>
</evidence>
<dbReference type="GO" id="GO:0005524">
    <property type="term" value="F:ATP binding"/>
    <property type="evidence" value="ECO:0007669"/>
    <property type="project" value="UniProtKB-KW"/>
</dbReference>
<keyword evidence="7" id="KW-0547">Nucleotide-binding</keyword>
<comment type="catalytic activity">
    <reaction evidence="1">
        <text>ATP + protein L-histidine = ADP + protein N-phospho-L-histidine.</text>
        <dbReference type="EC" id="2.7.13.3"/>
    </reaction>
</comment>
<feature type="domain" description="Histidine kinase" evidence="11">
    <location>
        <begin position="212"/>
        <end position="420"/>
    </location>
</feature>